<evidence type="ECO:0000313" key="3">
    <source>
        <dbReference type="Proteomes" id="UP001370490"/>
    </source>
</evidence>
<feature type="compositionally biased region" description="Polar residues" evidence="1">
    <location>
        <begin position="398"/>
        <end position="409"/>
    </location>
</feature>
<dbReference type="PANTHER" id="PTHR37260:SF2">
    <property type="entry name" value="PROTEIN ECERIFERUM 16"/>
    <property type="match status" value="1"/>
</dbReference>
<feature type="region of interest" description="Disordered" evidence="1">
    <location>
        <begin position="1"/>
        <end position="82"/>
    </location>
</feature>
<feature type="compositionally biased region" description="Polar residues" evidence="1">
    <location>
        <begin position="238"/>
        <end position="253"/>
    </location>
</feature>
<feature type="compositionally biased region" description="Basic and acidic residues" evidence="1">
    <location>
        <begin position="254"/>
        <end position="267"/>
    </location>
</feature>
<evidence type="ECO:0000256" key="1">
    <source>
        <dbReference type="SAM" id="MobiDB-lite"/>
    </source>
</evidence>
<evidence type="ECO:0000313" key="2">
    <source>
        <dbReference type="EMBL" id="KAK6919126.1"/>
    </source>
</evidence>
<feature type="compositionally biased region" description="Basic residues" evidence="1">
    <location>
        <begin position="7"/>
        <end position="22"/>
    </location>
</feature>
<protein>
    <submittedName>
        <fullName evidence="2">Uncharacterized protein</fullName>
    </submittedName>
</protein>
<feature type="compositionally biased region" description="Basic and acidic residues" evidence="1">
    <location>
        <begin position="32"/>
        <end position="43"/>
    </location>
</feature>
<name>A0AAN8YZS7_9MAGN</name>
<organism evidence="2 3">
    <name type="scientific">Dillenia turbinata</name>
    <dbReference type="NCBI Taxonomy" id="194707"/>
    <lineage>
        <taxon>Eukaryota</taxon>
        <taxon>Viridiplantae</taxon>
        <taxon>Streptophyta</taxon>
        <taxon>Embryophyta</taxon>
        <taxon>Tracheophyta</taxon>
        <taxon>Spermatophyta</taxon>
        <taxon>Magnoliopsida</taxon>
        <taxon>eudicotyledons</taxon>
        <taxon>Gunneridae</taxon>
        <taxon>Pentapetalae</taxon>
        <taxon>Dilleniales</taxon>
        <taxon>Dilleniaceae</taxon>
        <taxon>Dillenia</taxon>
    </lineage>
</organism>
<feature type="compositionally biased region" description="Acidic residues" evidence="1">
    <location>
        <begin position="58"/>
        <end position="70"/>
    </location>
</feature>
<sequence>MDAKALARSKRSHSQHLNKKHNPQVSKGPAKKSSDKQVGEKSHRAQGGGALPSNWDRYDDEQDLSSEDPSIDSSGKTSDVVLPKSKGADYSYLISQAQSQSESSLDGFPSLDDVFSGFNLGVGSMLAVKGKNILSWTGDDNFIVEDKATTSHEASFLSINLNAVAEQLEKAELSQRLFIEEDILPSDMVKLSKGSNQKSGELQAVEENNSTSQISCPTNSEKVTKQISEMSLLDTFTSSRVSPSSLNKPLTQNGKHEKGQLDEIGHGKNLDSRTQIDINVEIQREEQSRFEAAAAEAELDMLLDSFGENKFVDSFNFREKYSSRLGPSTVSKSDLHSIKTPSTSIGLDDDLDDLLRETSKTGDLHSIKTPLDDDLDDFLRETSKNGASRQQEIKTPPFNVQPSTSISSSKPKVLNDFDSWLDTI</sequence>
<proteinExistence type="predicted"/>
<feature type="region of interest" description="Disordered" evidence="1">
    <location>
        <begin position="384"/>
        <end position="409"/>
    </location>
</feature>
<keyword evidence="3" id="KW-1185">Reference proteome</keyword>
<feature type="region of interest" description="Disordered" evidence="1">
    <location>
        <begin position="194"/>
        <end position="221"/>
    </location>
</feature>
<comment type="caution">
    <text evidence="2">The sequence shown here is derived from an EMBL/GenBank/DDBJ whole genome shotgun (WGS) entry which is preliminary data.</text>
</comment>
<dbReference type="InterPro" id="IPR053342">
    <property type="entry name" value="Exosome_cofactor/PTGS_suppr"/>
</dbReference>
<gene>
    <name evidence="2" type="ORF">RJ641_017548</name>
</gene>
<accession>A0AAN8YZS7</accession>
<feature type="region of interest" description="Disordered" evidence="1">
    <location>
        <begin position="238"/>
        <end position="267"/>
    </location>
</feature>
<dbReference type="PANTHER" id="PTHR37260">
    <property type="entry name" value="PHOSPHORELAY PROTEIN"/>
    <property type="match status" value="1"/>
</dbReference>
<dbReference type="AlphaFoldDB" id="A0AAN8YZS7"/>
<reference evidence="2 3" key="1">
    <citation type="submission" date="2023-12" db="EMBL/GenBank/DDBJ databases">
        <title>A high-quality genome assembly for Dillenia turbinata (Dilleniales).</title>
        <authorList>
            <person name="Chanderbali A."/>
        </authorList>
    </citation>
    <scope>NUCLEOTIDE SEQUENCE [LARGE SCALE GENOMIC DNA]</scope>
    <source>
        <strain evidence="2">LSX21</strain>
        <tissue evidence="2">Leaf</tissue>
    </source>
</reference>
<dbReference type="EMBL" id="JBAMMX010000022">
    <property type="protein sequence ID" value="KAK6919126.1"/>
    <property type="molecule type" value="Genomic_DNA"/>
</dbReference>
<dbReference type="Proteomes" id="UP001370490">
    <property type="component" value="Unassembled WGS sequence"/>
</dbReference>